<gene>
    <name evidence="1" type="ORF">PG999_004040</name>
</gene>
<keyword evidence="2" id="KW-1185">Reference proteome</keyword>
<reference evidence="1 2" key="1">
    <citation type="submission" date="2023-01" db="EMBL/GenBank/DDBJ databases">
        <title>Analysis of 21 Apiospora genomes using comparative genomics revels a genus with tremendous synthesis potential of carbohydrate active enzymes and secondary metabolites.</title>
        <authorList>
            <person name="Sorensen T."/>
        </authorList>
    </citation>
    <scope>NUCLEOTIDE SEQUENCE [LARGE SCALE GENOMIC DNA]</scope>
    <source>
        <strain evidence="1 2">CBS 117206</strain>
    </source>
</reference>
<comment type="caution">
    <text evidence="1">The sequence shown here is derived from an EMBL/GenBank/DDBJ whole genome shotgun (WGS) entry which is preliminary data.</text>
</comment>
<dbReference type="Proteomes" id="UP001392437">
    <property type="component" value="Unassembled WGS sequence"/>
</dbReference>
<organism evidence="1 2">
    <name type="scientific">Apiospora kogelbergensis</name>
    <dbReference type="NCBI Taxonomy" id="1337665"/>
    <lineage>
        <taxon>Eukaryota</taxon>
        <taxon>Fungi</taxon>
        <taxon>Dikarya</taxon>
        <taxon>Ascomycota</taxon>
        <taxon>Pezizomycotina</taxon>
        <taxon>Sordariomycetes</taxon>
        <taxon>Xylariomycetidae</taxon>
        <taxon>Amphisphaeriales</taxon>
        <taxon>Apiosporaceae</taxon>
        <taxon>Apiospora</taxon>
    </lineage>
</organism>
<evidence type="ECO:0000313" key="1">
    <source>
        <dbReference type="EMBL" id="KAK8124122.1"/>
    </source>
</evidence>
<name>A0AAW0R5D6_9PEZI</name>
<accession>A0AAW0R5D6</accession>
<dbReference type="AlphaFoldDB" id="A0AAW0R5D6"/>
<sequence>MSNLVDAPGPAPKYAQVSTMRPYDAIPSPTPAAQESAVSNYKSMLESAPGLVQEFEARFDAWKRSWYASENRTESNARVRCNVPEFEELLDMGPRIVPLVIHQMLDRDNFTAVFLFQGLVTAAFDPTDEYAAGCMRLDSVQKFMFDSKFRVPVFLITGLKIGRGCSLLSNNSLSKGLQMKGGSMPSEASMAPSGHILGGGSARWESENWKGCWGLSQQDTST</sequence>
<evidence type="ECO:0000313" key="2">
    <source>
        <dbReference type="Proteomes" id="UP001392437"/>
    </source>
</evidence>
<proteinExistence type="predicted"/>
<protein>
    <submittedName>
        <fullName evidence="1">Uncharacterized protein</fullName>
    </submittedName>
</protein>
<dbReference type="EMBL" id="JAQQWP010000003">
    <property type="protein sequence ID" value="KAK8124122.1"/>
    <property type="molecule type" value="Genomic_DNA"/>
</dbReference>